<dbReference type="Proteomes" id="UP000294737">
    <property type="component" value="Unassembled WGS sequence"/>
</dbReference>
<evidence type="ECO:0000313" key="1">
    <source>
        <dbReference type="EMBL" id="TDN94332.1"/>
    </source>
</evidence>
<sequence length="32" mass="3803">MAKNVFGYITSRYKRWREQAGAMRIDVEDIVV</sequence>
<dbReference type="EMBL" id="SNWF01000004">
    <property type="protein sequence ID" value="TDN94332.1"/>
    <property type="molecule type" value="Genomic_DNA"/>
</dbReference>
<name>A0A4R6GHC7_9BURK</name>
<organism evidence="1 2">
    <name type="scientific">Herminiimonas fonticola</name>
    <dbReference type="NCBI Taxonomy" id="303380"/>
    <lineage>
        <taxon>Bacteria</taxon>
        <taxon>Pseudomonadati</taxon>
        <taxon>Pseudomonadota</taxon>
        <taxon>Betaproteobacteria</taxon>
        <taxon>Burkholderiales</taxon>
        <taxon>Oxalobacteraceae</taxon>
        <taxon>Herminiimonas</taxon>
    </lineage>
</organism>
<keyword evidence="2" id="KW-1185">Reference proteome</keyword>
<dbReference type="AlphaFoldDB" id="A0A4R6GHC7"/>
<gene>
    <name evidence="1" type="ORF">EV677_0875</name>
</gene>
<reference evidence="1 2" key="1">
    <citation type="submission" date="2019-03" db="EMBL/GenBank/DDBJ databases">
        <title>Genomic Encyclopedia of Type Strains, Phase IV (KMG-IV): sequencing the most valuable type-strain genomes for metagenomic binning, comparative biology and taxonomic classification.</title>
        <authorList>
            <person name="Goeker M."/>
        </authorList>
    </citation>
    <scope>NUCLEOTIDE SEQUENCE [LARGE SCALE GENOMIC DNA]</scope>
    <source>
        <strain evidence="1 2">DSM 18555</strain>
    </source>
</reference>
<evidence type="ECO:0000313" key="2">
    <source>
        <dbReference type="Proteomes" id="UP000294737"/>
    </source>
</evidence>
<protein>
    <submittedName>
        <fullName evidence="1">Uncharacterized protein</fullName>
    </submittedName>
</protein>
<proteinExistence type="predicted"/>
<accession>A0A4R6GHC7</accession>
<comment type="caution">
    <text evidence="1">The sequence shown here is derived from an EMBL/GenBank/DDBJ whole genome shotgun (WGS) entry which is preliminary data.</text>
</comment>